<evidence type="ECO:0000256" key="10">
    <source>
        <dbReference type="ARBA" id="ARBA00022909"/>
    </source>
</evidence>
<evidence type="ECO:0000256" key="12">
    <source>
        <dbReference type="ARBA" id="ARBA00053449"/>
    </source>
</evidence>
<dbReference type="GO" id="GO:0046654">
    <property type="term" value="P:tetrahydrofolate biosynthetic process"/>
    <property type="evidence" value="ECO:0007669"/>
    <property type="project" value="UniProtKB-UniPathway"/>
</dbReference>
<keyword evidence="16" id="KW-1185">Reference proteome</keyword>
<comment type="catalytic activity">
    <reaction evidence="1">
        <text>(7,8-dihydropterin-6-yl)methyl diphosphate + 4-aminobenzoate = 7,8-dihydropteroate + diphosphate</text>
        <dbReference type="Rhea" id="RHEA:19949"/>
        <dbReference type="ChEBI" id="CHEBI:17836"/>
        <dbReference type="ChEBI" id="CHEBI:17839"/>
        <dbReference type="ChEBI" id="CHEBI:33019"/>
        <dbReference type="ChEBI" id="CHEBI:72950"/>
        <dbReference type="EC" id="2.5.1.15"/>
    </reaction>
</comment>
<dbReference type="GO" id="GO:0046656">
    <property type="term" value="P:folic acid biosynthetic process"/>
    <property type="evidence" value="ECO:0007669"/>
    <property type="project" value="UniProtKB-KW"/>
</dbReference>
<dbReference type="FunFam" id="3.20.20.20:FF:000006">
    <property type="entry name" value="Dihydropteroate synthase"/>
    <property type="match status" value="1"/>
</dbReference>
<dbReference type="RefSeq" id="WP_091791883.1">
    <property type="nucleotide sequence ID" value="NZ_FNAF01000006.1"/>
</dbReference>
<comment type="pathway">
    <text evidence="3 13">Cofactor biosynthesis; tetrahydrofolate biosynthesis; 7,8-dihydrofolate from 2-amino-4-hydroxy-6-hydroxymethyl-7,8-dihydropteridine diphosphate and 4-aminobenzoate: step 1/2.</text>
</comment>
<dbReference type="GO" id="GO:0004156">
    <property type="term" value="F:dihydropteroate synthase activity"/>
    <property type="evidence" value="ECO:0007669"/>
    <property type="project" value="UniProtKB-EC"/>
</dbReference>
<name>A0A1G6XC27_PEPNI</name>
<comment type="similarity">
    <text evidence="4 13">Belongs to the DHPS family.</text>
</comment>
<dbReference type="GO" id="GO:0046872">
    <property type="term" value="F:metal ion binding"/>
    <property type="evidence" value="ECO:0007669"/>
    <property type="project" value="UniProtKB-KW"/>
</dbReference>
<dbReference type="SUPFAM" id="SSF51717">
    <property type="entry name" value="Dihydropteroate synthetase-like"/>
    <property type="match status" value="1"/>
</dbReference>
<proteinExistence type="inferred from homology"/>
<dbReference type="STRING" id="2741.SAMN04489866_106110"/>
<accession>A0A1G6XC27</accession>
<dbReference type="InterPro" id="IPR000489">
    <property type="entry name" value="Pterin-binding_dom"/>
</dbReference>
<dbReference type="Gene3D" id="3.20.20.20">
    <property type="entry name" value="Dihydropteroate synthase-like"/>
    <property type="match status" value="1"/>
</dbReference>
<dbReference type="Pfam" id="PF00809">
    <property type="entry name" value="Pterin_bind"/>
    <property type="match status" value="1"/>
</dbReference>
<gene>
    <name evidence="15" type="ORF">SAMN04489866_106110</name>
</gene>
<dbReference type="PROSITE" id="PS50972">
    <property type="entry name" value="PTERIN_BINDING"/>
    <property type="match status" value="1"/>
</dbReference>
<dbReference type="InterPro" id="IPR006390">
    <property type="entry name" value="DHP_synth_dom"/>
</dbReference>
<evidence type="ECO:0000256" key="1">
    <source>
        <dbReference type="ARBA" id="ARBA00000012"/>
    </source>
</evidence>
<evidence type="ECO:0000259" key="14">
    <source>
        <dbReference type="PROSITE" id="PS50972"/>
    </source>
</evidence>
<evidence type="ECO:0000256" key="7">
    <source>
        <dbReference type="ARBA" id="ARBA00022679"/>
    </source>
</evidence>
<evidence type="ECO:0000256" key="3">
    <source>
        <dbReference type="ARBA" id="ARBA00004763"/>
    </source>
</evidence>
<protein>
    <recommendedName>
        <fullName evidence="6 13">Dihydropteroate synthase</fullName>
        <shortName evidence="13">DHPS</shortName>
        <ecNumber evidence="5 13">2.5.1.15</ecNumber>
    </recommendedName>
    <alternativeName>
        <fullName evidence="11 13">Dihydropteroate pyrophosphorylase</fullName>
    </alternativeName>
</protein>
<dbReference type="NCBIfam" id="TIGR01496">
    <property type="entry name" value="DHPS"/>
    <property type="match status" value="1"/>
</dbReference>
<dbReference type="PANTHER" id="PTHR20941:SF1">
    <property type="entry name" value="FOLIC ACID SYNTHESIS PROTEIN FOL1"/>
    <property type="match status" value="1"/>
</dbReference>
<dbReference type="EC" id="2.5.1.15" evidence="5 13"/>
<evidence type="ECO:0000313" key="16">
    <source>
        <dbReference type="Proteomes" id="UP000198995"/>
    </source>
</evidence>
<dbReference type="OrthoDB" id="9811744at2"/>
<evidence type="ECO:0000256" key="13">
    <source>
        <dbReference type="RuleBase" id="RU361205"/>
    </source>
</evidence>
<comment type="cofactor">
    <cofactor evidence="2 13">
        <name>Mg(2+)</name>
        <dbReference type="ChEBI" id="CHEBI:18420"/>
    </cofactor>
</comment>
<keyword evidence="9 13" id="KW-0460">Magnesium</keyword>
<comment type="function">
    <text evidence="12 13">Catalyzes the condensation of para-aminobenzoate (pABA) with 6-hydroxymethyl-7,8-dihydropterin diphosphate (DHPt-PP) to form 7,8-dihydropteroate (H2Pte), the immediate precursor of folate derivatives.</text>
</comment>
<dbReference type="UniPathway" id="UPA00077">
    <property type="reaction ID" value="UER00156"/>
</dbReference>
<organism evidence="15 16">
    <name type="scientific">Peptococcus niger</name>
    <dbReference type="NCBI Taxonomy" id="2741"/>
    <lineage>
        <taxon>Bacteria</taxon>
        <taxon>Bacillati</taxon>
        <taxon>Bacillota</taxon>
        <taxon>Clostridia</taxon>
        <taxon>Eubacteriales</taxon>
        <taxon>Peptococcaceae</taxon>
        <taxon>Peptococcus</taxon>
    </lineage>
</organism>
<dbReference type="EMBL" id="FNAF01000006">
    <property type="protein sequence ID" value="SDD75631.1"/>
    <property type="molecule type" value="Genomic_DNA"/>
</dbReference>
<keyword evidence="10 13" id="KW-0289">Folate biosynthesis</keyword>
<feature type="domain" description="Pterin-binding" evidence="14">
    <location>
        <begin position="14"/>
        <end position="260"/>
    </location>
</feature>
<dbReference type="PANTHER" id="PTHR20941">
    <property type="entry name" value="FOLATE SYNTHESIS PROTEINS"/>
    <property type="match status" value="1"/>
</dbReference>
<dbReference type="InterPro" id="IPR045031">
    <property type="entry name" value="DHP_synth-like"/>
</dbReference>
<evidence type="ECO:0000256" key="2">
    <source>
        <dbReference type="ARBA" id="ARBA00001946"/>
    </source>
</evidence>
<dbReference type="Proteomes" id="UP000198995">
    <property type="component" value="Unassembled WGS sequence"/>
</dbReference>
<evidence type="ECO:0000256" key="8">
    <source>
        <dbReference type="ARBA" id="ARBA00022723"/>
    </source>
</evidence>
<keyword evidence="7 13" id="KW-0808">Transferase</keyword>
<dbReference type="AlphaFoldDB" id="A0A1G6XC27"/>
<evidence type="ECO:0000256" key="6">
    <source>
        <dbReference type="ARBA" id="ARBA00016919"/>
    </source>
</evidence>
<reference evidence="15 16" key="1">
    <citation type="submission" date="2016-10" db="EMBL/GenBank/DDBJ databases">
        <authorList>
            <person name="de Groot N.N."/>
        </authorList>
    </citation>
    <scope>NUCLEOTIDE SEQUENCE [LARGE SCALE GENOMIC DNA]</scope>
    <source>
        <strain evidence="15 16">DSM 20475</strain>
    </source>
</reference>
<sequence>MKIGQHTFDFEHHGYIMGILNVTPDSFSDGGQWVQQDQALAHVEAMIAEGCDILDIGGESTRPGHQQISVAEECARILPIIEAVKARFDLPISVDCYRAETARAAIDAGCDMINDIWGLKYDEAMAGLIAETGVAYCLMHNDEAPRYETYPQAVWDDISHQVDRALAAGCRRDQLILDPGIGFAKTRPQDAQAVHHLDDLAALGYPVLLGTSRKRLLGSIVDLPAQERDLATAATTVYGYLKGARIFRVHNVKVNKEALAVAMALEDDGHGLS</sequence>
<dbReference type="GO" id="GO:0005829">
    <property type="term" value="C:cytosol"/>
    <property type="evidence" value="ECO:0007669"/>
    <property type="project" value="TreeGrafter"/>
</dbReference>
<evidence type="ECO:0000256" key="4">
    <source>
        <dbReference type="ARBA" id="ARBA00009503"/>
    </source>
</evidence>
<evidence type="ECO:0000256" key="11">
    <source>
        <dbReference type="ARBA" id="ARBA00030193"/>
    </source>
</evidence>
<evidence type="ECO:0000313" key="15">
    <source>
        <dbReference type="EMBL" id="SDD75631.1"/>
    </source>
</evidence>
<evidence type="ECO:0000256" key="9">
    <source>
        <dbReference type="ARBA" id="ARBA00022842"/>
    </source>
</evidence>
<evidence type="ECO:0000256" key="5">
    <source>
        <dbReference type="ARBA" id="ARBA00012458"/>
    </source>
</evidence>
<dbReference type="CDD" id="cd00739">
    <property type="entry name" value="DHPS"/>
    <property type="match status" value="1"/>
</dbReference>
<keyword evidence="8 13" id="KW-0479">Metal-binding</keyword>
<dbReference type="PROSITE" id="PS00792">
    <property type="entry name" value="DHPS_1"/>
    <property type="match status" value="1"/>
</dbReference>
<dbReference type="InterPro" id="IPR011005">
    <property type="entry name" value="Dihydropteroate_synth-like_sf"/>
</dbReference>